<reference evidence="3 6" key="2">
    <citation type="submission" date="2019-12" db="EMBL/GenBank/DDBJ databases">
        <authorList>
            <person name="Zheng J."/>
        </authorList>
    </citation>
    <scope>NUCLEOTIDE SEQUENCE [LARGE SCALE GENOMIC DNA]</scope>
    <source>
        <strain evidence="3 6">DSM 27347</strain>
    </source>
</reference>
<dbReference type="Pfam" id="PF00534">
    <property type="entry name" value="Glycos_transf_1"/>
    <property type="match status" value="1"/>
</dbReference>
<protein>
    <submittedName>
        <fullName evidence="3 4">Glycosyltransferase</fullName>
    </submittedName>
</protein>
<name>A0A1G7J0L7_9SPHN</name>
<dbReference type="Pfam" id="PF13439">
    <property type="entry name" value="Glyco_transf_4"/>
    <property type="match status" value="1"/>
</dbReference>
<dbReference type="EMBL" id="FNBI01000002">
    <property type="protein sequence ID" value="SDF18089.1"/>
    <property type="molecule type" value="Genomic_DNA"/>
</dbReference>
<feature type="domain" description="Glycosyltransferase subfamily 4-like N-terminal" evidence="2">
    <location>
        <begin position="10"/>
        <end position="177"/>
    </location>
</feature>
<gene>
    <name evidence="3" type="ORF">GQR91_10470</name>
    <name evidence="4" type="ORF">SAMN05216557_102442</name>
</gene>
<keyword evidence="4" id="KW-0808">Transferase</keyword>
<dbReference type="GO" id="GO:0016757">
    <property type="term" value="F:glycosyltransferase activity"/>
    <property type="evidence" value="ECO:0007669"/>
    <property type="project" value="InterPro"/>
</dbReference>
<dbReference type="RefSeq" id="WP_149682006.1">
    <property type="nucleotide sequence ID" value="NZ_JACIEY010000001.1"/>
</dbReference>
<proteinExistence type="predicted"/>
<dbReference type="CDD" id="cd03801">
    <property type="entry name" value="GT4_PimA-like"/>
    <property type="match status" value="1"/>
</dbReference>
<dbReference type="PANTHER" id="PTHR12526">
    <property type="entry name" value="GLYCOSYLTRANSFERASE"/>
    <property type="match status" value="1"/>
</dbReference>
<evidence type="ECO:0000313" key="4">
    <source>
        <dbReference type="EMBL" id="SDF18089.1"/>
    </source>
</evidence>
<dbReference type="OrthoDB" id="7847955at2"/>
<dbReference type="SUPFAM" id="SSF53756">
    <property type="entry name" value="UDP-Glycosyltransferase/glycogen phosphorylase"/>
    <property type="match status" value="1"/>
</dbReference>
<evidence type="ECO:0000259" key="2">
    <source>
        <dbReference type="Pfam" id="PF13439"/>
    </source>
</evidence>
<sequence length="366" mass="37987">MRILMTADAVGGVWQYATDLAASLVPHGIETVLATLGPPATAAQRGEAAAVPGLTLVETGLPLDWLCDEPGPVQAAGEAIRALAEREGVGLVHLNQPCLAAETSYPVPVVAVIHGCVATWWDAAHGTQPDRAFAWQARLVRAGLMRADAVVAPSASYAAIVARCHRLPTPPLTVHNGRAALPVPAGLAQADHVLTAGRLWDQVKRVRLLDEAAGRIAWPMLAAGPLVAPHGETIELRHARSLGTLSTPDLAAQLARRPIFVSSASFEPFGLSVLEAAAAGCALVLSGIDTFRELWTGAALFVDPDDADGFAAAIGRVIADQALRQHMGEAARIRAARYTPDAMAGAMASIYAGLLGAAKPSTKVAA</sequence>
<evidence type="ECO:0000313" key="3">
    <source>
        <dbReference type="EMBL" id="MWC44069.1"/>
    </source>
</evidence>
<accession>A0A1G7J0L7</accession>
<evidence type="ECO:0000313" key="5">
    <source>
        <dbReference type="Proteomes" id="UP000323502"/>
    </source>
</evidence>
<organism evidence="4 5">
    <name type="scientific">Sphingomonas carotinifaciens</name>
    <dbReference type="NCBI Taxonomy" id="1166323"/>
    <lineage>
        <taxon>Bacteria</taxon>
        <taxon>Pseudomonadati</taxon>
        <taxon>Pseudomonadota</taxon>
        <taxon>Alphaproteobacteria</taxon>
        <taxon>Sphingomonadales</taxon>
        <taxon>Sphingomonadaceae</taxon>
        <taxon>Sphingomonas</taxon>
    </lineage>
</organism>
<dbReference type="Proteomes" id="UP000323502">
    <property type="component" value="Unassembled WGS sequence"/>
</dbReference>
<dbReference type="InterPro" id="IPR001296">
    <property type="entry name" value="Glyco_trans_1"/>
</dbReference>
<feature type="domain" description="Glycosyl transferase family 1" evidence="1">
    <location>
        <begin position="240"/>
        <end position="332"/>
    </location>
</feature>
<evidence type="ECO:0000259" key="1">
    <source>
        <dbReference type="Pfam" id="PF00534"/>
    </source>
</evidence>
<evidence type="ECO:0000313" key="6">
    <source>
        <dbReference type="Proteomes" id="UP000436801"/>
    </source>
</evidence>
<dbReference type="AlphaFoldDB" id="A0A1G7J0L7"/>
<dbReference type="Gene3D" id="3.40.50.2000">
    <property type="entry name" value="Glycogen Phosphorylase B"/>
    <property type="match status" value="2"/>
</dbReference>
<reference evidence="4 5" key="1">
    <citation type="submission" date="2016-10" db="EMBL/GenBank/DDBJ databases">
        <authorList>
            <person name="Varghese N."/>
            <person name="Submissions S."/>
        </authorList>
    </citation>
    <scope>NUCLEOTIDE SEQUENCE [LARGE SCALE GENOMIC DNA]</scope>
    <source>
        <strain evidence="4 5">S7-754</strain>
    </source>
</reference>
<dbReference type="PANTHER" id="PTHR12526:SF613">
    <property type="entry name" value="PHOSPHATIDYL-MYO-INOSITOL MANNOSYLTRANSFERASE"/>
    <property type="match status" value="1"/>
</dbReference>
<dbReference type="Proteomes" id="UP000436801">
    <property type="component" value="Unassembled WGS sequence"/>
</dbReference>
<dbReference type="InterPro" id="IPR028098">
    <property type="entry name" value="Glyco_trans_4-like_N"/>
</dbReference>
<keyword evidence="5" id="KW-1185">Reference proteome</keyword>
<dbReference type="EMBL" id="WSUT01000005">
    <property type="protein sequence ID" value="MWC44069.1"/>
    <property type="molecule type" value="Genomic_DNA"/>
</dbReference>